<dbReference type="EMBL" id="CM004481">
    <property type="protein sequence ID" value="OCT66541.1"/>
    <property type="molecule type" value="Genomic_DNA"/>
</dbReference>
<dbReference type="AlphaFoldDB" id="A0A974H6W0"/>
<accession>A0A974H6W0</accession>
<gene>
    <name evidence="1" type="ORF">XELAEV_18042791mg</name>
</gene>
<name>A0A974H6W0_XENLA</name>
<dbReference type="Proteomes" id="UP000694892">
    <property type="component" value="Chromosome 8S"/>
</dbReference>
<sequence>MLNSGAAKLDCRYIDKATICILFLKVYDIASADQVFSSSRFFSRISFRAIVQCLEFYSAKGFWPQLQYKIIYL</sequence>
<evidence type="ECO:0000313" key="1">
    <source>
        <dbReference type="EMBL" id="OCT66541.1"/>
    </source>
</evidence>
<evidence type="ECO:0000313" key="2">
    <source>
        <dbReference type="Proteomes" id="UP000694892"/>
    </source>
</evidence>
<organism evidence="1 2">
    <name type="scientific">Xenopus laevis</name>
    <name type="common">African clawed frog</name>
    <dbReference type="NCBI Taxonomy" id="8355"/>
    <lineage>
        <taxon>Eukaryota</taxon>
        <taxon>Metazoa</taxon>
        <taxon>Chordata</taxon>
        <taxon>Craniata</taxon>
        <taxon>Vertebrata</taxon>
        <taxon>Euteleostomi</taxon>
        <taxon>Amphibia</taxon>
        <taxon>Batrachia</taxon>
        <taxon>Anura</taxon>
        <taxon>Pipoidea</taxon>
        <taxon>Pipidae</taxon>
        <taxon>Xenopodinae</taxon>
        <taxon>Xenopus</taxon>
        <taxon>Xenopus</taxon>
    </lineage>
</organism>
<reference evidence="2" key="1">
    <citation type="journal article" date="2016" name="Nature">
        <title>Genome evolution in the allotetraploid frog Xenopus laevis.</title>
        <authorList>
            <person name="Session A.M."/>
            <person name="Uno Y."/>
            <person name="Kwon T."/>
            <person name="Chapman J.A."/>
            <person name="Toyoda A."/>
            <person name="Takahashi S."/>
            <person name="Fukui A."/>
            <person name="Hikosaka A."/>
            <person name="Suzuki A."/>
            <person name="Kondo M."/>
            <person name="van Heeringen S.J."/>
            <person name="Quigley I."/>
            <person name="Heinz S."/>
            <person name="Ogino H."/>
            <person name="Ochi H."/>
            <person name="Hellsten U."/>
            <person name="Lyons J.B."/>
            <person name="Simakov O."/>
            <person name="Putnam N."/>
            <person name="Stites J."/>
            <person name="Kuroki Y."/>
            <person name="Tanaka T."/>
            <person name="Michiue T."/>
            <person name="Watanabe M."/>
            <person name="Bogdanovic O."/>
            <person name="Lister R."/>
            <person name="Georgiou G."/>
            <person name="Paranjpe S.S."/>
            <person name="van Kruijsbergen I."/>
            <person name="Shu S."/>
            <person name="Carlson J."/>
            <person name="Kinoshita T."/>
            <person name="Ohta Y."/>
            <person name="Mawaribuchi S."/>
            <person name="Jenkins J."/>
            <person name="Grimwood J."/>
            <person name="Schmutz J."/>
            <person name="Mitros T."/>
            <person name="Mozaffari S.V."/>
            <person name="Suzuki Y."/>
            <person name="Haramoto Y."/>
            <person name="Yamamoto T.S."/>
            <person name="Takagi C."/>
            <person name="Heald R."/>
            <person name="Miller K."/>
            <person name="Haudenschild C."/>
            <person name="Kitzman J."/>
            <person name="Nakayama T."/>
            <person name="Izutsu Y."/>
            <person name="Robert J."/>
            <person name="Fortriede J."/>
            <person name="Burns K."/>
            <person name="Lotay V."/>
            <person name="Karimi K."/>
            <person name="Yasuoka Y."/>
            <person name="Dichmann D.S."/>
            <person name="Flajnik M.F."/>
            <person name="Houston D.W."/>
            <person name="Shendure J."/>
            <person name="DuPasquier L."/>
            <person name="Vize P.D."/>
            <person name="Zorn A.M."/>
            <person name="Ito M."/>
            <person name="Marcotte E.M."/>
            <person name="Wallingford J.B."/>
            <person name="Ito Y."/>
            <person name="Asashima M."/>
            <person name="Ueno N."/>
            <person name="Matsuda Y."/>
            <person name="Veenstra G.J."/>
            <person name="Fujiyama A."/>
            <person name="Harland R.M."/>
            <person name="Taira M."/>
            <person name="Rokhsar D.S."/>
        </authorList>
    </citation>
    <scope>NUCLEOTIDE SEQUENCE [LARGE SCALE GENOMIC DNA]</scope>
    <source>
        <strain evidence="2">J</strain>
    </source>
</reference>
<protein>
    <submittedName>
        <fullName evidence="1">Uncharacterized protein</fullName>
    </submittedName>
</protein>
<proteinExistence type="predicted"/>